<gene>
    <name evidence="1" type="ORF">C8E87_1863</name>
</gene>
<keyword evidence="2" id="KW-1185">Reference proteome</keyword>
<evidence type="ECO:0000313" key="1">
    <source>
        <dbReference type="EMBL" id="TDO38216.1"/>
    </source>
</evidence>
<protein>
    <submittedName>
        <fullName evidence="1">Uncharacterized protein</fullName>
    </submittedName>
</protein>
<dbReference type="Proteomes" id="UP000294901">
    <property type="component" value="Unassembled WGS sequence"/>
</dbReference>
<sequence>MRSKDASVAVSSVVRPKVAGPRNTIDRLRSHDRLEAIARLRWAVRAMDEVDVSGWDDGALTDHLEELSATLCEIDAQVARMADAVRARGFRISEPRAA</sequence>
<accession>A0A4R6JT75</accession>
<dbReference type="AlphaFoldDB" id="A0A4R6JT75"/>
<dbReference type="EMBL" id="SNWR01000001">
    <property type="protein sequence ID" value="TDO38216.1"/>
    <property type="molecule type" value="Genomic_DNA"/>
</dbReference>
<comment type="caution">
    <text evidence="1">The sequence shown here is derived from an EMBL/GenBank/DDBJ whole genome shotgun (WGS) entry which is preliminary data.</text>
</comment>
<dbReference type="OrthoDB" id="3397883at2"/>
<evidence type="ECO:0000313" key="2">
    <source>
        <dbReference type="Proteomes" id="UP000294901"/>
    </source>
</evidence>
<organism evidence="1 2">
    <name type="scientific">Paractinoplanes brasiliensis</name>
    <dbReference type="NCBI Taxonomy" id="52695"/>
    <lineage>
        <taxon>Bacteria</taxon>
        <taxon>Bacillati</taxon>
        <taxon>Actinomycetota</taxon>
        <taxon>Actinomycetes</taxon>
        <taxon>Micromonosporales</taxon>
        <taxon>Micromonosporaceae</taxon>
        <taxon>Paractinoplanes</taxon>
    </lineage>
</organism>
<name>A0A4R6JT75_9ACTN</name>
<reference evidence="1 2" key="1">
    <citation type="submission" date="2019-03" db="EMBL/GenBank/DDBJ databases">
        <title>Sequencing the genomes of 1000 actinobacteria strains.</title>
        <authorList>
            <person name="Klenk H.-P."/>
        </authorList>
    </citation>
    <scope>NUCLEOTIDE SEQUENCE [LARGE SCALE GENOMIC DNA]</scope>
    <source>
        <strain evidence="1 2">DSM 43805</strain>
    </source>
</reference>
<proteinExistence type="predicted"/>
<dbReference type="RefSeq" id="WP_133872727.1">
    <property type="nucleotide sequence ID" value="NZ_BOMD01000114.1"/>
</dbReference>